<dbReference type="EnsemblPlants" id="OBART05G04970.1">
    <property type="protein sequence ID" value="OBART05G04970.1"/>
    <property type="gene ID" value="OBART05G04970"/>
</dbReference>
<organism evidence="1">
    <name type="scientific">Oryza barthii</name>
    <dbReference type="NCBI Taxonomy" id="65489"/>
    <lineage>
        <taxon>Eukaryota</taxon>
        <taxon>Viridiplantae</taxon>
        <taxon>Streptophyta</taxon>
        <taxon>Embryophyta</taxon>
        <taxon>Tracheophyta</taxon>
        <taxon>Spermatophyta</taxon>
        <taxon>Magnoliopsida</taxon>
        <taxon>Liliopsida</taxon>
        <taxon>Poales</taxon>
        <taxon>Poaceae</taxon>
        <taxon>BOP clade</taxon>
        <taxon>Oryzoideae</taxon>
        <taxon>Oryzeae</taxon>
        <taxon>Oryzinae</taxon>
        <taxon>Oryza</taxon>
    </lineage>
</organism>
<name>A0A0D3G3S6_9ORYZ</name>
<dbReference type="AlphaFoldDB" id="A0A0D3G3S6"/>
<dbReference type="Gramene" id="OBART05G04970.1">
    <property type="protein sequence ID" value="OBART05G04970.1"/>
    <property type="gene ID" value="OBART05G04970"/>
</dbReference>
<protein>
    <submittedName>
        <fullName evidence="1">Uncharacterized protein</fullName>
    </submittedName>
</protein>
<reference evidence="1" key="1">
    <citation type="journal article" date="2009" name="Rice">
        <title>De Novo Next Generation Sequencing of Plant Genomes.</title>
        <authorList>
            <person name="Rounsley S."/>
            <person name="Marri P.R."/>
            <person name="Yu Y."/>
            <person name="He R."/>
            <person name="Sisneros N."/>
            <person name="Goicoechea J.L."/>
            <person name="Lee S.J."/>
            <person name="Angelova A."/>
            <person name="Kudrna D."/>
            <person name="Luo M."/>
            <person name="Affourtit J."/>
            <person name="Desany B."/>
            <person name="Knight J."/>
            <person name="Niazi F."/>
            <person name="Egholm M."/>
            <person name="Wing R.A."/>
        </authorList>
    </citation>
    <scope>NUCLEOTIDE SEQUENCE [LARGE SCALE GENOMIC DNA]</scope>
    <source>
        <strain evidence="1">cv. IRGC 105608</strain>
    </source>
</reference>
<dbReference type="Proteomes" id="UP000026960">
    <property type="component" value="Chromosome 5"/>
</dbReference>
<dbReference type="HOGENOM" id="CLU_110889_0_0_1"/>
<evidence type="ECO:0000313" key="1">
    <source>
        <dbReference type="EnsemblPlants" id="OBART05G04970.1"/>
    </source>
</evidence>
<keyword evidence="2" id="KW-1185">Reference proteome</keyword>
<dbReference type="PaxDb" id="65489-OBART05G04970.1"/>
<sequence length="244" mass="25829">MAIEAGAFQIRSAGDRQWQRRCGRAPLCLDDGRDNDSGSGRGCGGAVGGCEGSRTYSGVVHGLRLLPREGASCMVSADDWHLCGSHALKGFWMVAAVGSDGDVAWEGQRFFGRKSRLFRVGSGSAFWRRNLLGDVGVESSSFLGDYLGENCPAPGTGDGDTLGVVTSLEVSFEGPFPLISNLDDLSSYAGAFGMAMLAGLRGESGCILLSRLLPLLPKSMDRFECGGVIDLGSWVRVPNPHLTF</sequence>
<reference evidence="1" key="2">
    <citation type="submission" date="2015-03" db="UniProtKB">
        <authorList>
            <consortium name="EnsemblPlants"/>
        </authorList>
    </citation>
    <scope>IDENTIFICATION</scope>
</reference>
<accession>A0A0D3G3S6</accession>
<evidence type="ECO:0000313" key="2">
    <source>
        <dbReference type="Proteomes" id="UP000026960"/>
    </source>
</evidence>
<proteinExistence type="predicted"/>